<keyword evidence="1" id="KW-0472">Membrane</keyword>
<dbReference type="KEGG" id="dvi:6632469"/>
<dbReference type="PRINTS" id="PR00625">
    <property type="entry name" value="JDOMAIN"/>
</dbReference>
<feature type="transmembrane region" description="Helical" evidence="1">
    <location>
        <begin position="190"/>
        <end position="208"/>
    </location>
</feature>
<dbReference type="EMBL" id="CH940652">
    <property type="protein sequence ID" value="EDW59282.1"/>
    <property type="molecule type" value="Genomic_DNA"/>
</dbReference>
<organism evidence="3 4">
    <name type="scientific">Drosophila virilis</name>
    <name type="common">Fruit fly</name>
    <dbReference type="NCBI Taxonomy" id="7244"/>
    <lineage>
        <taxon>Eukaryota</taxon>
        <taxon>Metazoa</taxon>
        <taxon>Ecdysozoa</taxon>
        <taxon>Arthropoda</taxon>
        <taxon>Hexapoda</taxon>
        <taxon>Insecta</taxon>
        <taxon>Pterygota</taxon>
        <taxon>Neoptera</taxon>
        <taxon>Endopterygota</taxon>
        <taxon>Diptera</taxon>
        <taxon>Brachycera</taxon>
        <taxon>Muscomorpha</taxon>
        <taxon>Ephydroidea</taxon>
        <taxon>Drosophilidae</taxon>
        <taxon>Drosophila</taxon>
    </lineage>
</organism>
<feature type="domain" description="J" evidence="2">
    <location>
        <begin position="33"/>
        <end position="97"/>
    </location>
</feature>
<accession>B4M6K6</accession>
<keyword evidence="1" id="KW-0812">Transmembrane</keyword>
<sequence length="227" mass="25977">MLRSVQANTINPMRRMATYQSRFGYTVLAPSRSYYDVLKVPINSSGQEIKRAFIELSKKYHPDGNSHTRDSDEFVKVCEAYKILYKQASREHYNNRLKTRFRMVPPMDSSYTNKNVHKAWVKYQAAMRYKQFGHDVPSFAGSTILHKRPLLIKSRGVRLLPAGQAMPPGKYGNGDVIRLPFFFNRSYENWMYIFYMAGFGLIGVLLAVDAIKKANPTTGTDAPVSTN</sequence>
<reference evidence="3 4" key="1">
    <citation type="journal article" date="2007" name="Nature">
        <title>Evolution of genes and genomes on the Drosophila phylogeny.</title>
        <authorList>
            <consortium name="Drosophila 12 Genomes Consortium"/>
            <person name="Clark A.G."/>
            <person name="Eisen M.B."/>
            <person name="Smith D.R."/>
            <person name="Bergman C.M."/>
            <person name="Oliver B."/>
            <person name="Markow T.A."/>
            <person name="Kaufman T.C."/>
            <person name="Kellis M."/>
            <person name="Gelbart W."/>
            <person name="Iyer V.N."/>
            <person name="Pollard D.A."/>
            <person name="Sackton T.B."/>
            <person name="Larracuente A.M."/>
            <person name="Singh N.D."/>
            <person name="Abad J.P."/>
            <person name="Abt D.N."/>
            <person name="Adryan B."/>
            <person name="Aguade M."/>
            <person name="Akashi H."/>
            <person name="Anderson W.W."/>
            <person name="Aquadro C.F."/>
            <person name="Ardell D.H."/>
            <person name="Arguello R."/>
            <person name="Artieri C.G."/>
            <person name="Barbash D.A."/>
            <person name="Barker D."/>
            <person name="Barsanti P."/>
            <person name="Batterham P."/>
            <person name="Batzoglou S."/>
            <person name="Begun D."/>
            <person name="Bhutkar A."/>
            <person name="Blanco E."/>
            <person name="Bosak S.A."/>
            <person name="Bradley R.K."/>
            <person name="Brand A.D."/>
            <person name="Brent M.R."/>
            <person name="Brooks A.N."/>
            <person name="Brown R.H."/>
            <person name="Butlin R.K."/>
            <person name="Caggese C."/>
            <person name="Calvi B.R."/>
            <person name="Bernardo de Carvalho A."/>
            <person name="Caspi A."/>
            <person name="Castrezana S."/>
            <person name="Celniker S.E."/>
            <person name="Chang J.L."/>
            <person name="Chapple C."/>
            <person name="Chatterji S."/>
            <person name="Chinwalla A."/>
            <person name="Civetta A."/>
            <person name="Clifton S.W."/>
            <person name="Comeron J.M."/>
            <person name="Costello J.C."/>
            <person name="Coyne J.A."/>
            <person name="Daub J."/>
            <person name="David R.G."/>
            <person name="Delcher A.L."/>
            <person name="Delehaunty K."/>
            <person name="Do C.B."/>
            <person name="Ebling H."/>
            <person name="Edwards K."/>
            <person name="Eickbush T."/>
            <person name="Evans J.D."/>
            <person name="Filipski A."/>
            <person name="Findeiss S."/>
            <person name="Freyhult E."/>
            <person name="Fulton L."/>
            <person name="Fulton R."/>
            <person name="Garcia A.C."/>
            <person name="Gardiner A."/>
            <person name="Garfield D.A."/>
            <person name="Garvin B.E."/>
            <person name="Gibson G."/>
            <person name="Gilbert D."/>
            <person name="Gnerre S."/>
            <person name="Godfrey J."/>
            <person name="Good R."/>
            <person name="Gotea V."/>
            <person name="Gravely B."/>
            <person name="Greenberg A.J."/>
            <person name="Griffiths-Jones S."/>
            <person name="Gross S."/>
            <person name="Guigo R."/>
            <person name="Gustafson E.A."/>
            <person name="Haerty W."/>
            <person name="Hahn M.W."/>
            <person name="Halligan D.L."/>
            <person name="Halpern A.L."/>
            <person name="Halter G.M."/>
            <person name="Han M.V."/>
            <person name="Heger A."/>
            <person name="Hillier L."/>
            <person name="Hinrichs A.S."/>
            <person name="Holmes I."/>
            <person name="Hoskins R.A."/>
            <person name="Hubisz M.J."/>
            <person name="Hultmark D."/>
            <person name="Huntley M.A."/>
            <person name="Jaffe D.B."/>
            <person name="Jagadeeshan S."/>
            <person name="Jeck W.R."/>
            <person name="Johnson J."/>
            <person name="Jones C.D."/>
            <person name="Jordan W.C."/>
            <person name="Karpen G.H."/>
            <person name="Kataoka E."/>
            <person name="Keightley P.D."/>
            <person name="Kheradpour P."/>
            <person name="Kirkness E.F."/>
            <person name="Koerich L.B."/>
            <person name="Kristiansen K."/>
            <person name="Kudrna D."/>
            <person name="Kulathinal R.J."/>
            <person name="Kumar S."/>
            <person name="Kwok R."/>
            <person name="Lander E."/>
            <person name="Langley C.H."/>
            <person name="Lapoint R."/>
            <person name="Lazzaro B.P."/>
            <person name="Lee S.J."/>
            <person name="Levesque L."/>
            <person name="Li R."/>
            <person name="Lin C.F."/>
            <person name="Lin M.F."/>
            <person name="Lindblad-Toh K."/>
            <person name="Llopart A."/>
            <person name="Long M."/>
            <person name="Low L."/>
            <person name="Lozovsky E."/>
            <person name="Lu J."/>
            <person name="Luo M."/>
            <person name="Machado C.A."/>
            <person name="Makalowski W."/>
            <person name="Marzo M."/>
            <person name="Matsuda M."/>
            <person name="Matzkin L."/>
            <person name="McAllister B."/>
            <person name="McBride C.S."/>
            <person name="McKernan B."/>
            <person name="McKernan K."/>
            <person name="Mendez-Lago M."/>
            <person name="Minx P."/>
            <person name="Mollenhauer M.U."/>
            <person name="Montooth K."/>
            <person name="Mount S.M."/>
            <person name="Mu X."/>
            <person name="Myers E."/>
            <person name="Negre B."/>
            <person name="Newfeld S."/>
            <person name="Nielsen R."/>
            <person name="Noor M.A."/>
            <person name="O'Grady P."/>
            <person name="Pachter L."/>
            <person name="Papaceit M."/>
            <person name="Parisi M.J."/>
            <person name="Parisi M."/>
            <person name="Parts L."/>
            <person name="Pedersen J.S."/>
            <person name="Pesole G."/>
            <person name="Phillippy A.M."/>
            <person name="Ponting C.P."/>
            <person name="Pop M."/>
            <person name="Porcelli D."/>
            <person name="Powell J.R."/>
            <person name="Prohaska S."/>
            <person name="Pruitt K."/>
            <person name="Puig M."/>
            <person name="Quesneville H."/>
            <person name="Ram K.R."/>
            <person name="Rand D."/>
            <person name="Rasmussen M.D."/>
            <person name="Reed L.K."/>
            <person name="Reenan R."/>
            <person name="Reily A."/>
            <person name="Remington K.A."/>
            <person name="Rieger T.T."/>
            <person name="Ritchie M.G."/>
            <person name="Robin C."/>
            <person name="Rogers Y.H."/>
            <person name="Rohde C."/>
            <person name="Rozas J."/>
            <person name="Rubenfield M.J."/>
            <person name="Ruiz A."/>
            <person name="Russo S."/>
            <person name="Salzberg S.L."/>
            <person name="Sanchez-Gracia A."/>
            <person name="Saranga D.J."/>
            <person name="Sato H."/>
            <person name="Schaeffer S.W."/>
            <person name="Schatz M.C."/>
            <person name="Schlenke T."/>
            <person name="Schwartz R."/>
            <person name="Segarra C."/>
            <person name="Singh R.S."/>
            <person name="Sirot L."/>
            <person name="Sirota M."/>
            <person name="Sisneros N.B."/>
            <person name="Smith C.D."/>
            <person name="Smith T.F."/>
            <person name="Spieth J."/>
            <person name="Stage D.E."/>
            <person name="Stark A."/>
            <person name="Stephan W."/>
            <person name="Strausberg R.L."/>
            <person name="Strempel S."/>
            <person name="Sturgill D."/>
            <person name="Sutton G."/>
            <person name="Sutton G.G."/>
            <person name="Tao W."/>
            <person name="Teichmann S."/>
            <person name="Tobari Y.N."/>
            <person name="Tomimura Y."/>
            <person name="Tsolas J.M."/>
            <person name="Valente V.L."/>
            <person name="Venter E."/>
            <person name="Venter J.C."/>
            <person name="Vicario S."/>
            <person name="Vieira F.G."/>
            <person name="Vilella A.J."/>
            <person name="Villasante A."/>
            <person name="Walenz B."/>
            <person name="Wang J."/>
            <person name="Wasserman M."/>
            <person name="Watts T."/>
            <person name="Wilson D."/>
            <person name="Wilson R.K."/>
            <person name="Wing R.A."/>
            <person name="Wolfner M.F."/>
            <person name="Wong A."/>
            <person name="Wong G.K."/>
            <person name="Wu C.I."/>
            <person name="Wu G."/>
            <person name="Yamamoto D."/>
            <person name="Yang H.P."/>
            <person name="Yang S.P."/>
            <person name="Yorke J.A."/>
            <person name="Yoshida K."/>
            <person name="Zdobnov E."/>
            <person name="Zhang P."/>
            <person name="Zhang Y."/>
            <person name="Zimin A.V."/>
            <person name="Baldwin J."/>
            <person name="Abdouelleil A."/>
            <person name="Abdulkadir J."/>
            <person name="Abebe A."/>
            <person name="Abera B."/>
            <person name="Abreu J."/>
            <person name="Acer S.C."/>
            <person name="Aftuck L."/>
            <person name="Alexander A."/>
            <person name="An P."/>
            <person name="Anderson E."/>
            <person name="Anderson S."/>
            <person name="Arachi H."/>
            <person name="Azer M."/>
            <person name="Bachantsang P."/>
            <person name="Barry A."/>
            <person name="Bayul T."/>
            <person name="Berlin A."/>
            <person name="Bessette D."/>
            <person name="Bloom T."/>
            <person name="Blye J."/>
            <person name="Boguslavskiy L."/>
            <person name="Bonnet C."/>
            <person name="Boukhgalter B."/>
            <person name="Bourzgui I."/>
            <person name="Brown A."/>
            <person name="Cahill P."/>
            <person name="Channer S."/>
            <person name="Cheshatsang Y."/>
            <person name="Chuda L."/>
            <person name="Citroen M."/>
            <person name="Collymore A."/>
            <person name="Cooke P."/>
            <person name="Costello M."/>
            <person name="D'Aco K."/>
            <person name="Daza R."/>
            <person name="De Haan G."/>
            <person name="DeGray S."/>
            <person name="DeMaso C."/>
            <person name="Dhargay N."/>
            <person name="Dooley K."/>
            <person name="Dooley E."/>
            <person name="Doricent M."/>
            <person name="Dorje P."/>
            <person name="Dorjee K."/>
            <person name="Dupes A."/>
            <person name="Elong R."/>
            <person name="Falk J."/>
            <person name="Farina A."/>
            <person name="Faro S."/>
            <person name="Ferguson D."/>
            <person name="Fisher S."/>
            <person name="Foley C.D."/>
            <person name="Franke A."/>
            <person name="Friedrich D."/>
            <person name="Gadbois L."/>
            <person name="Gearin G."/>
            <person name="Gearin C.R."/>
            <person name="Giannoukos G."/>
            <person name="Goode T."/>
            <person name="Graham J."/>
            <person name="Grandbois E."/>
            <person name="Grewal S."/>
            <person name="Gyaltsen K."/>
            <person name="Hafez N."/>
            <person name="Hagos B."/>
            <person name="Hall J."/>
            <person name="Henson C."/>
            <person name="Hollinger A."/>
            <person name="Honan T."/>
            <person name="Huard M.D."/>
            <person name="Hughes L."/>
            <person name="Hurhula B."/>
            <person name="Husby M.E."/>
            <person name="Kamat A."/>
            <person name="Kanga B."/>
            <person name="Kashin S."/>
            <person name="Khazanovich D."/>
            <person name="Kisner P."/>
            <person name="Lance K."/>
            <person name="Lara M."/>
            <person name="Lee W."/>
            <person name="Lennon N."/>
            <person name="Letendre F."/>
            <person name="LeVine R."/>
            <person name="Lipovsky A."/>
            <person name="Liu X."/>
            <person name="Liu J."/>
            <person name="Liu S."/>
            <person name="Lokyitsang T."/>
            <person name="Lokyitsang Y."/>
            <person name="Lubonja R."/>
            <person name="Lui A."/>
            <person name="MacDonald P."/>
            <person name="Magnisalis V."/>
            <person name="Maru K."/>
            <person name="Matthews C."/>
            <person name="McCusker W."/>
            <person name="McDonough S."/>
            <person name="Mehta T."/>
            <person name="Meldrim J."/>
            <person name="Meneus L."/>
            <person name="Mihai O."/>
            <person name="Mihalev A."/>
            <person name="Mihova T."/>
            <person name="Mittelman R."/>
            <person name="Mlenga V."/>
            <person name="Montmayeur A."/>
            <person name="Mulrain L."/>
            <person name="Navidi A."/>
            <person name="Naylor J."/>
            <person name="Negash T."/>
            <person name="Nguyen T."/>
            <person name="Nguyen N."/>
            <person name="Nicol R."/>
            <person name="Norbu C."/>
            <person name="Norbu N."/>
            <person name="Novod N."/>
            <person name="O'Neill B."/>
            <person name="Osman S."/>
            <person name="Markiewicz E."/>
            <person name="Oyono O.L."/>
            <person name="Patti C."/>
            <person name="Phunkhang P."/>
            <person name="Pierre F."/>
            <person name="Priest M."/>
            <person name="Raghuraman S."/>
            <person name="Rege F."/>
            <person name="Reyes R."/>
            <person name="Rise C."/>
            <person name="Rogov P."/>
            <person name="Ross K."/>
            <person name="Ryan E."/>
            <person name="Settipalli S."/>
            <person name="Shea T."/>
            <person name="Sherpa N."/>
            <person name="Shi L."/>
            <person name="Shih D."/>
            <person name="Sparrow T."/>
            <person name="Spaulding J."/>
            <person name="Stalker J."/>
            <person name="Stange-Thomann N."/>
            <person name="Stavropoulos S."/>
            <person name="Stone C."/>
            <person name="Strader C."/>
            <person name="Tesfaye S."/>
            <person name="Thomson T."/>
            <person name="Thoulutsang Y."/>
            <person name="Thoulutsang D."/>
            <person name="Topham K."/>
            <person name="Topping I."/>
            <person name="Tsamla T."/>
            <person name="Vassiliev H."/>
            <person name="Vo A."/>
            <person name="Wangchuk T."/>
            <person name="Wangdi T."/>
            <person name="Weiand M."/>
            <person name="Wilkinson J."/>
            <person name="Wilson A."/>
            <person name="Yadav S."/>
            <person name="Young G."/>
            <person name="Yu Q."/>
            <person name="Zembek L."/>
            <person name="Zhong D."/>
            <person name="Zimmer A."/>
            <person name="Zwirko Z."/>
            <person name="Jaffe D.B."/>
            <person name="Alvarez P."/>
            <person name="Brockman W."/>
            <person name="Butler J."/>
            <person name="Chin C."/>
            <person name="Gnerre S."/>
            <person name="Grabherr M."/>
            <person name="Kleber M."/>
            <person name="Mauceli E."/>
            <person name="MacCallum I."/>
        </authorList>
    </citation>
    <scope>NUCLEOTIDE SEQUENCE [LARGE SCALE GENOMIC DNA]</scope>
    <source>
        <strain evidence="4">Tucson 15010-1051.87</strain>
    </source>
</reference>
<dbReference type="InterPro" id="IPR052763">
    <property type="entry name" value="DnaJ_C4"/>
</dbReference>
<evidence type="ECO:0000313" key="4">
    <source>
        <dbReference type="Proteomes" id="UP000008792"/>
    </source>
</evidence>
<dbReference type="CDD" id="cd06257">
    <property type="entry name" value="DnaJ"/>
    <property type="match status" value="1"/>
</dbReference>
<dbReference type="HOGENOM" id="CLU_1241263_0_0_1"/>
<proteinExistence type="predicted"/>
<dbReference type="STRING" id="7244.B4M6K6"/>
<evidence type="ECO:0000313" key="3">
    <source>
        <dbReference type="EMBL" id="EDW59282.1"/>
    </source>
</evidence>
<dbReference type="PANTHER" id="PTHR44825:SF1">
    <property type="entry name" value="DNAJ HOMOLOG SUBFAMILY C MEMBER 4"/>
    <property type="match status" value="1"/>
</dbReference>
<dbReference type="Proteomes" id="UP000008792">
    <property type="component" value="Unassembled WGS sequence"/>
</dbReference>
<dbReference type="InterPro" id="IPR001623">
    <property type="entry name" value="DnaJ_domain"/>
</dbReference>
<keyword evidence="1" id="KW-1133">Transmembrane helix</keyword>
<dbReference type="eggNOG" id="KOG0715">
    <property type="taxonomic scope" value="Eukaryota"/>
</dbReference>
<dbReference type="OMA" id="KVCEAYR"/>
<dbReference type="Pfam" id="PF00226">
    <property type="entry name" value="DnaJ"/>
    <property type="match status" value="1"/>
</dbReference>
<dbReference type="PhylomeDB" id="B4M6K6"/>
<name>B4M6K6_DROVI</name>
<dbReference type="PANTHER" id="PTHR44825">
    <property type="match status" value="1"/>
</dbReference>
<keyword evidence="4" id="KW-1185">Reference proteome</keyword>
<dbReference type="Gene3D" id="1.10.287.110">
    <property type="entry name" value="DnaJ domain"/>
    <property type="match status" value="1"/>
</dbReference>
<gene>
    <name evidence="3" type="primary">Dvir\GJ10791</name>
    <name evidence="3" type="ORF">Dvir_GJ10791</name>
</gene>
<dbReference type="PROSITE" id="PS50076">
    <property type="entry name" value="DNAJ_2"/>
    <property type="match status" value="1"/>
</dbReference>
<dbReference type="OrthoDB" id="66964at2759"/>
<protein>
    <submittedName>
        <fullName evidence="3">Uncharacterized protein, isoform A</fullName>
    </submittedName>
</protein>
<dbReference type="InParanoid" id="B4M6K6"/>
<dbReference type="InterPro" id="IPR036869">
    <property type="entry name" value="J_dom_sf"/>
</dbReference>
<dbReference type="SUPFAM" id="SSF46565">
    <property type="entry name" value="Chaperone J-domain"/>
    <property type="match status" value="1"/>
</dbReference>
<dbReference type="AlphaFoldDB" id="B4M6K6"/>
<dbReference type="FunCoup" id="B4M6K6">
    <property type="interactions" value="2"/>
</dbReference>
<dbReference type="SMART" id="SM00271">
    <property type="entry name" value="DnaJ"/>
    <property type="match status" value="1"/>
</dbReference>
<evidence type="ECO:0000256" key="1">
    <source>
        <dbReference type="SAM" id="Phobius"/>
    </source>
</evidence>
<evidence type="ECO:0000259" key="2">
    <source>
        <dbReference type="PROSITE" id="PS50076"/>
    </source>
</evidence>